<dbReference type="STRING" id="320771.Cflav_PD4222"/>
<gene>
    <name evidence="1" type="ORF">Cflav_PD4222</name>
</gene>
<organism evidence="1 2">
    <name type="scientific">Pedosphaera parvula (strain Ellin514)</name>
    <dbReference type="NCBI Taxonomy" id="320771"/>
    <lineage>
        <taxon>Bacteria</taxon>
        <taxon>Pseudomonadati</taxon>
        <taxon>Verrucomicrobiota</taxon>
        <taxon>Pedosphaerae</taxon>
        <taxon>Pedosphaerales</taxon>
        <taxon>Pedosphaeraceae</taxon>
        <taxon>Pedosphaera</taxon>
    </lineage>
</organism>
<evidence type="ECO:0000313" key="1">
    <source>
        <dbReference type="EMBL" id="EEF61544.1"/>
    </source>
</evidence>
<evidence type="ECO:0000313" key="2">
    <source>
        <dbReference type="Proteomes" id="UP000003688"/>
    </source>
</evidence>
<sequence length="71" mass="8278">MGIRKFYMVSPGAEVPGYCHSIPLEYDGKKTHCEPRKKMRELRHHFEELDDGDFIGSTSCGRMRRSVELFD</sequence>
<name>B9XF46_PEDPL</name>
<comment type="caution">
    <text evidence="1">The sequence shown here is derived from an EMBL/GenBank/DDBJ whole genome shotgun (WGS) entry which is preliminary data.</text>
</comment>
<keyword evidence="2" id="KW-1185">Reference proteome</keyword>
<dbReference type="EMBL" id="ABOX02000009">
    <property type="protein sequence ID" value="EEF61544.1"/>
    <property type="molecule type" value="Genomic_DNA"/>
</dbReference>
<accession>B9XF46</accession>
<protein>
    <submittedName>
        <fullName evidence="1">Uncharacterized protein</fullName>
    </submittedName>
</protein>
<dbReference type="Proteomes" id="UP000003688">
    <property type="component" value="Unassembled WGS sequence"/>
</dbReference>
<reference evidence="1 2" key="1">
    <citation type="journal article" date="2011" name="J. Bacteriol.">
        <title>Genome sequence of 'Pedosphaera parvula' Ellin514, an aerobic Verrucomicrobial isolate from pasture soil.</title>
        <authorList>
            <person name="Kant R."/>
            <person name="van Passel M.W."/>
            <person name="Sangwan P."/>
            <person name="Palva A."/>
            <person name="Lucas S."/>
            <person name="Copeland A."/>
            <person name="Lapidus A."/>
            <person name="Glavina Del Rio T."/>
            <person name="Dalin E."/>
            <person name="Tice H."/>
            <person name="Bruce D."/>
            <person name="Goodwin L."/>
            <person name="Pitluck S."/>
            <person name="Chertkov O."/>
            <person name="Larimer F.W."/>
            <person name="Land M.L."/>
            <person name="Hauser L."/>
            <person name="Brettin T.S."/>
            <person name="Detter J.C."/>
            <person name="Han S."/>
            <person name="de Vos W.M."/>
            <person name="Janssen P.H."/>
            <person name="Smidt H."/>
        </authorList>
    </citation>
    <scope>NUCLEOTIDE SEQUENCE [LARGE SCALE GENOMIC DNA]</scope>
    <source>
        <strain evidence="1 2">Ellin514</strain>
    </source>
</reference>
<dbReference type="AlphaFoldDB" id="B9XF46"/>
<proteinExistence type="predicted"/>